<organism evidence="4 5">
    <name type="scientific">Lithocarpus litseifolius</name>
    <dbReference type="NCBI Taxonomy" id="425828"/>
    <lineage>
        <taxon>Eukaryota</taxon>
        <taxon>Viridiplantae</taxon>
        <taxon>Streptophyta</taxon>
        <taxon>Embryophyta</taxon>
        <taxon>Tracheophyta</taxon>
        <taxon>Spermatophyta</taxon>
        <taxon>Magnoliopsida</taxon>
        <taxon>eudicotyledons</taxon>
        <taxon>Gunneridae</taxon>
        <taxon>Pentapetalae</taxon>
        <taxon>rosids</taxon>
        <taxon>fabids</taxon>
        <taxon>Fagales</taxon>
        <taxon>Fagaceae</taxon>
        <taxon>Lithocarpus</taxon>
    </lineage>
</organism>
<dbReference type="EMBL" id="JAZDWU010000001">
    <property type="protein sequence ID" value="KAL0017105.1"/>
    <property type="molecule type" value="Genomic_DNA"/>
</dbReference>
<keyword evidence="1" id="KW-0433">Leucine-rich repeat</keyword>
<evidence type="ECO:0000256" key="1">
    <source>
        <dbReference type="ARBA" id="ARBA00022614"/>
    </source>
</evidence>
<dbReference type="Pfam" id="PF20160">
    <property type="entry name" value="C-JID"/>
    <property type="match status" value="1"/>
</dbReference>
<comment type="caution">
    <text evidence="4">The sequence shown here is derived from an EMBL/GenBank/DDBJ whole genome shotgun (WGS) entry which is preliminary data.</text>
</comment>
<protein>
    <recommendedName>
        <fullName evidence="3">C-JID domain-containing protein</fullName>
    </recommendedName>
</protein>
<dbReference type="InterPro" id="IPR045344">
    <property type="entry name" value="C-JID"/>
</dbReference>
<gene>
    <name evidence="4" type="ORF">SO802_004174</name>
</gene>
<dbReference type="Proteomes" id="UP001459277">
    <property type="component" value="Unassembled WGS sequence"/>
</dbReference>
<dbReference type="AlphaFoldDB" id="A0AAW2E635"/>
<reference evidence="4 5" key="1">
    <citation type="submission" date="2024-01" db="EMBL/GenBank/DDBJ databases">
        <title>A telomere-to-telomere, gap-free genome of sweet tea (Lithocarpus litseifolius).</title>
        <authorList>
            <person name="Zhou J."/>
        </authorList>
    </citation>
    <scope>NUCLEOTIDE SEQUENCE [LARGE SCALE GENOMIC DNA]</scope>
    <source>
        <strain evidence="4">Zhou-2022a</strain>
        <tissue evidence="4">Leaf</tissue>
    </source>
</reference>
<proteinExistence type="predicted"/>
<keyword evidence="2" id="KW-0677">Repeat</keyword>
<name>A0AAW2E635_9ROSI</name>
<keyword evidence="5" id="KW-1185">Reference proteome</keyword>
<evidence type="ECO:0000313" key="4">
    <source>
        <dbReference type="EMBL" id="KAL0017105.1"/>
    </source>
</evidence>
<sequence length="344" mass="39517">MGFALCVVFSFHDHPSDVHLKLESNISPNFSIRLKTIFGVVGPLLHSSITEDNKLISLYGHSFIWVSFIPCGLLSHQWSQCTWVEFLFQSHSPDLSVLKCGVNLVYQHSIKEFTHIITQCITSYGDYLHFINYNEISGTNNSHDHVHHQRLPISQGKLSEDPHPPDQFYRSGPLDFHLSTLYNSCLPPNKIQEWFAHHGRGHSLTISLPTNLFHDSNWMGFALYASFSMHGDATAFLNNLFSKFSHRLHCHFQTHVAGLNDQILVCLTTEEEIIWLLSLGEFIWVSYIPGKPFKDMLHHLCRYIKASFGSDWPGVRVQKCALRFLCQHDQVQFEQELRHSISTS</sequence>
<feature type="domain" description="C-JID" evidence="3">
    <location>
        <begin position="187"/>
        <end position="272"/>
    </location>
</feature>
<accession>A0AAW2E635</accession>
<evidence type="ECO:0000256" key="2">
    <source>
        <dbReference type="ARBA" id="ARBA00022737"/>
    </source>
</evidence>
<evidence type="ECO:0000259" key="3">
    <source>
        <dbReference type="Pfam" id="PF20160"/>
    </source>
</evidence>
<evidence type="ECO:0000313" key="5">
    <source>
        <dbReference type="Proteomes" id="UP001459277"/>
    </source>
</evidence>